<dbReference type="EMBL" id="LN854320">
    <property type="protein sequence ID" value="CRY98044.1"/>
    <property type="molecule type" value="Genomic_DNA"/>
</dbReference>
<keyword evidence="1" id="KW-0614">Plasmid</keyword>
<evidence type="ECO:0000313" key="1">
    <source>
        <dbReference type="EMBL" id="CRY98044.1"/>
    </source>
</evidence>
<accession>A0A0H5Q9H9</accession>
<geneLocation type="plasmid" evidence="1">
    <name>pRGRH1821</name>
</geneLocation>
<reference evidence="1" key="2">
    <citation type="submission" date="2015-07" db="EMBL/GenBank/DDBJ databases">
        <title>Plasmids, circular viruses and viroids from rat gut.</title>
        <authorList>
            <person name="Jorgensen T.J."/>
            <person name="Hansen M.A."/>
            <person name="Xu Z."/>
            <person name="Tabak M.A."/>
            <person name="Sorensen S.J."/>
            <person name="Hansen L.H."/>
        </authorList>
    </citation>
    <scope>NUCLEOTIDE SEQUENCE</scope>
    <source>
        <plasmid evidence="1">pRGRH1821</plasmid>
    </source>
</reference>
<organism evidence="1">
    <name type="scientific">uncultured prokaryote</name>
    <dbReference type="NCBI Taxonomy" id="198431"/>
    <lineage>
        <taxon>unclassified sequences</taxon>
        <taxon>environmental samples</taxon>
    </lineage>
</organism>
<proteinExistence type="predicted"/>
<sequence>MSAKNLDNHNRWRNKTVAFRVSPEEDEQLEIAVRLSGLTKQDYITRRLLNRDIVVQGNPRVYKALRDQLAAVLGELRRMEAGGGVDDELLATIRLITVTLDGMRED</sequence>
<dbReference type="InterPro" id="IPR053842">
    <property type="entry name" value="NikA-like"/>
</dbReference>
<name>A0A0H5Q9H9_9ZZZZ</name>
<protein>
    <recommendedName>
        <fullName evidence="2">Mobilization protein</fullName>
    </recommendedName>
</protein>
<dbReference type="Pfam" id="PF21983">
    <property type="entry name" value="NikA-like"/>
    <property type="match status" value="1"/>
</dbReference>
<evidence type="ECO:0008006" key="2">
    <source>
        <dbReference type="Google" id="ProtNLM"/>
    </source>
</evidence>
<reference evidence="1" key="1">
    <citation type="submission" date="2015-06" db="EMBL/GenBank/DDBJ databases">
        <authorList>
            <person name="Joergensen T."/>
        </authorList>
    </citation>
    <scope>NUCLEOTIDE SEQUENCE</scope>
    <source>
        <plasmid evidence="1">pRGRH1821</plasmid>
    </source>
</reference>
<dbReference type="AlphaFoldDB" id="A0A0H5Q9H9"/>